<reference evidence="9 10" key="1">
    <citation type="journal article" date="2013" name="Genome Announc.">
        <title>Draft Genome Sequence of the Hydrogen- and Ethanol-Producing Bacterium Clostridium intestinale Strain URNW.</title>
        <authorList>
            <person name="Lal S."/>
            <person name="Ramachandran U."/>
            <person name="Zhang X."/>
            <person name="Sparling R."/>
            <person name="Levin D.B."/>
        </authorList>
    </citation>
    <scope>NUCLEOTIDE SEQUENCE [LARGE SCALE GENOMIC DNA]</scope>
    <source>
        <strain evidence="9 10">URNW</strain>
    </source>
</reference>
<dbReference type="HOGENOM" id="CLU_065967_0_0_9"/>
<dbReference type="Pfam" id="PF02687">
    <property type="entry name" value="FtsX"/>
    <property type="match status" value="1"/>
</dbReference>
<dbReference type="EMBL" id="APJA01000024">
    <property type="protein sequence ID" value="ERK28885.1"/>
    <property type="molecule type" value="Genomic_DNA"/>
</dbReference>
<dbReference type="RefSeq" id="WP_021803726.1">
    <property type="nucleotide sequence ID" value="NZ_KI273145.1"/>
</dbReference>
<proteinExistence type="inferred from homology"/>
<dbReference type="GO" id="GO:0022857">
    <property type="term" value="F:transmembrane transporter activity"/>
    <property type="evidence" value="ECO:0007669"/>
    <property type="project" value="TreeGrafter"/>
</dbReference>
<evidence type="ECO:0000256" key="4">
    <source>
        <dbReference type="ARBA" id="ARBA00022989"/>
    </source>
</evidence>
<evidence type="ECO:0000256" key="3">
    <source>
        <dbReference type="ARBA" id="ARBA00022692"/>
    </source>
</evidence>
<gene>
    <name evidence="9" type="ORF">CINTURNW_3800</name>
</gene>
<feature type="domain" description="ABC3 transporter permease C-terminal" evidence="8">
    <location>
        <begin position="240"/>
        <end position="348"/>
    </location>
</feature>
<name>U2PR22_9CLOT</name>
<sequence>MRTIFKDIKNTKIIFILLLIGFIFSILPASIAISTRNVFLQKAYENKNGKFEHYYTLQVNNPSNIDINFLQKISEKNFVKSSAIIENINLNKEGFPPISLIVLLSDNNWKPPIIEGRYFNKSEKDALLVGKDIYSLNYSDTFRINDTSYNIVGISGFEDTIGYNNKMFMRLDNLPDEILQNIKSQSSLSISIRSNKDPKTEIASFISDLNQNVEIIEDKVEKNTFAYRNLQELLGAPIRLLLISMINLIIISFLWIHTKRKDISLRKALGGSNLNIFIYIWGQLLVCSLAAVLITLLFQSILNIADINIKNFNIQIDPENILIGLVFSLILSLITSAFPINNIIKLQPAEALKEKG</sequence>
<evidence type="ECO:0000313" key="9">
    <source>
        <dbReference type="EMBL" id="ERK28885.1"/>
    </source>
</evidence>
<keyword evidence="2" id="KW-1003">Cell membrane</keyword>
<dbReference type="PANTHER" id="PTHR30572:SF4">
    <property type="entry name" value="ABC TRANSPORTER PERMEASE YTRF"/>
    <property type="match status" value="1"/>
</dbReference>
<evidence type="ECO:0000256" key="5">
    <source>
        <dbReference type="ARBA" id="ARBA00023136"/>
    </source>
</evidence>
<keyword evidence="10" id="KW-1185">Reference proteome</keyword>
<protein>
    <submittedName>
        <fullName evidence="9">ABC transporter permease</fullName>
    </submittedName>
</protein>
<comment type="caution">
    <text evidence="9">The sequence shown here is derived from an EMBL/GenBank/DDBJ whole genome shotgun (WGS) entry which is preliminary data.</text>
</comment>
<dbReference type="Proteomes" id="UP000016721">
    <property type="component" value="Unassembled WGS sequence"/>
</dbReference>
<evidence type="ECO:0000256" key="7">
    <source>
        <dbReference type="SAM" id="Phobius"/>
    </source>
</evidence>
<comment type="similarity">
    <text evidence="6">Belongs to the ABC-4 integral membrane protein family.</text>
</comment>
<dbReference type="PANTHER" id="PTHR30572">
    <property type="entry name" value="MEMBRANE COMPONENT OF TRANSPORTER-RELATED"/>
    <property type="match status" value="1"/>
</dbReference>
<accession>U2PR22</accession>
<evidence type="ECO:0000259" key="8">
    <source>
        <dbReference type="Pfam" id="PF02687"/>
    </source>
</evidence>
<feature type="transmembrane region" description="Helical" evidence="7">
    <location>
        <begin position="238"/>
        <end position="256"/>
    </location>
</feature>
<evidence type="ECO:0000256" key="6">
    <source>
        <dbReference type="ARBA" id="ARBA00038076"/>
    </source>
</evidence>
<dbReference type="OrthoDB" id="1887135at2"/>
<comment type="subcellular location">
    <subcellularLocation>
        <location evidence="1">Cell membrane</location>
        <topology evidence="1">Multi-pass membrane protein</topology>
    </subcellularLocation>
</comment>
<dbReference type="GO" id="GO:0005886">
    <property type="term" value="C:plasma membrane"/>
    <property type="evidence" value="ECO:0007669"/>
    <property type="project" value="UniProtKB-SubCell"/>
</dbReference>
<evidence type="ECO:0000256" key="2">
    <source>
        <dbReference type="ARBA" id="ARBA00022475"/>
    </source>
</evidence>
<feature type="transmembrane region" description="Helical" evidence="7">
    <location>
        <begin position="12"/>
        <end position="33"/>
    </location>
</feature>
<dbReference type="STRING" id="1294142.CINTURNW_3800"/>
<keyword evidence="4 7" id="KW-1133">Transmembrane helix</keyword>
<dbReference type="PATRIC" id="fig|1294142.3.peg.3963"/>
<evidence type="ECO:0000313" key="10">
    <source>
        <dbReference type="Proteomes" id="UP000016721"/>
    </source>
</evidence>
<dbReference type="eggNOG" id="COG0577">
    <property type="taxonomic scope" value="Bacteria"/>
</dbReference>
<evidence type="ECO:0000256" key="1">
    <source>
        <dbReference type="ARBA" id="ARBA00004651"/>
    </source>
</evidence>
<feature type="transmembrane region" description="Helical" evidence="7">
    <location>
        <begin position="321"/>
        <end position="344"/>
    </location>
</feature>
<dbReference type="InterPro" id="IPR003838">
    <property type="entry name" value="ABC3_permease_C"/>
</dbReference>
<keyword evidence="5 7" id="KW-0472">Membrane</keyword>
<keyword evidence="3 7" id="KW-0812">Transmembrane</keyword>
<dbReference type="AlphaFoldDB" id="U2PR22"/>
<dbReference type="InterPro" id="IPR050250">
    <property type="entry name" value="Macrolide_Exporter_MacB"/>
</dbReference>
<feature type="transmembrane region" description="Helical" evidence="7">
    <location>
        <begin position="276"/>
        <end position="301"/>
    </location>
</feature>
<organism evidence="9 10">
    <name type="scientific">Clostridium intestinale URNW</name>
    <dbReference type="NCBI Taxonomy" id="1294142"/>
    <lineage>
        <taxon>Bacteria</taxon>
        <taxon>Bacillati</taxon>
        <taxon>Bacillota</taxon>
        <taxon>Clostridia</taxon>
        <taxon>Eubacteriales</taxon>
        <taxon>Clostridiaceae</taxon>
        <taxon>Clostridium</taxon>
    </lineage>
</organism>